<evidence type="ECO:0008006" key="4">
    <source>
        <dbReference type="Google" id="ProtNLM"/>
    </source>
</evidence>
<feature type="region of interest" description="Disordered" evidence="1">
    <location>
        <begin position="490"/>
        <end position="530"/>
    </location>
</feature>
<evidence type="ECO:0000313" key="2">
    <source>
        <dbReference type="EMBL" id="GAA2606997.1"/>
    </source>
</evidence>
<feature type="compositionally biased region" description="Basic and acidic residues" evidence="1">
    <location>
        <begin position="104"/>
        <end position="116"/>
    </location>
</feature>
<feature type="compositionally biased region" description="Basic and acidic residues" evidence="1">
    <location>
        <begin position="1"/>
        <end position="10"/>
    </location>
</feature>
<keyword evidence="3" id="KW-1185">Reference proteome</keyword>
<feature type="compositionally biased region" description="Low complexity" evidence="1">
    <location>
        <begin position="20"/>
        <end position="30"/>
    </location>
</feature>
<dbReference type="Proteomes" id="UP001501447">
    <property type="component" value="Unassembled WGS sequence"/>
</dbReference>
<accession>A0ABN3PZU1</accession>
<feature type="region of interest" description="Disordered" evidence="1">
    <location>
        <begin position="1"/>
        <end position="31"/>
    </location>
</feature>
<feature type="region of interest" description="Disordered" evidence="1">
    <location>
        <begin position="393"/>
        <end position="459"/>
    </location>
</feature>
<name>A0ABN3PZU1_9ACTN</name>
<evidence type="ECO:0000313" key="3">
    <source>
        <dbReference type="Proteomes" id="UP001501447"/>
    </source>
</evidence>
<organism evidence="2 3">
    <name type="scientific">Streptomyces axinellae</name>
    <dbReference type="NCBI Taxonomy" id="552788"/>
    <lineage>
        <taxon>Bacteria</taxon>
        <taxon>Bacillati</taxon>
        <taxon>Actinomycetota</taxon>
        <taxon>Actinomycetes</taxon>
        <taxon>Kitasatosporales</taxon>
        <taxon>Streptomycetaceae</taxon>
        <taxon>Streptomyces</taxon>
    </lineage>
</organism>
<dbReference type="EMBL" id="BAAARJ010000005">
    <property type="protein sequence ID" value="GAA2606997.1"/>
    <property type="molecule type" value="Genomic_DNA"/>
</dbReference>
<feature type="compositionally biased region" description="Low complexity" evidence="1">
    <location>
        <begin position="175"/>
        <end position="185"/>
    </location>
</feature>
<evidence type="ECO:0000256" key="1">
    <source>
        <dbReference type="SAM" id="MobiDB-lite"/>
    </source>
</evidence>
<feature type="region of interest" description="Disordered" evidence="1">
    <location>
        <begin position="598"/>
        <end position="640"/>
    </location>
</feature>
<feature type="region of interest" description="Disordered" evidence="1">
    <location>
        <begin position="104"/>
        <end position="190"/>
    </location>
</feature>
<protein>
    <recommendedName>
        <fullName evidence="4">BACON domain-containing protein</fullName>
    </recommendedName>
</protein>
<feature type="compositionally biased region" description="Pro residues" evidence="1">
    <location>
        <begin position="605"/>
        <end position="627"/>
    </location>
</feature>
<reference evidence="2 3" key="1">
    <citation type="journal article" date="2019" name="Int. J. Syst. Evol. Microbiol.">
        <title>The Global Catalogue of Microorganisms (GCM) 10K type strain sequencing project: providing services to taxonomists for standard genome sequencing and annotation.</title>
        <authorList>
            <consortium name="The Broad Institute Genomics Platform"/>
            <consortium name="The Broad Institute Genome Sequencing Center for Infectious Disease"/>
            <person name="Wu L."/>
            <person name="Ma J."/>
        </authorList>
    </citation>
    <scope>NUCLEOTIDE SEQUENCE [LARGE SCALE GENOMIC DNA]</scope>
    <source>
        <strain evidence="2 3">JCM 16373</strain>
    </source>
</reference>
<comment type="caution">
    <text evidence="2">The sequence shown here is derived from an EMBL/GenBank/DDBJ whole genome shotgun (WGS) entry which is preliminary data.</text>
</comment>
<sequence length="640" mass="64955">MSRSTPREAECAPEAEDAPEAAGASAPEAESITRCDEPYLDGLFTYCLSVMCEHEAAIAAVGETLALAERQRSRGRAPAAAEAHRPWLYALARWACSRRLSEQRARERASGPHGRESGAAGRESATEGGGAGERGPAPRRARGGGPLPRSPLRDGPFAPPAPSASATPAAPPSPRRSAAPSATGADRARRRRELAALAWPEAAGTSPEQREALELSVRHGLPAEEIAAVLSLVPEAAEDLLSHAACEVERTRAALCVVESGGCPAVSRLAGDDRLLLGTALRRELVWHVDGCGQCRRAAERAMAGVSWPGTAPVAGSLVMLEAPVPAVRAAAALARRARAQRAPRFDRAGFPLDDKCRAARRDRLRSKALATTVVATVLAAPVLALWAAYRGGGGESPADRSVSAVEKNREKGGDSGPTGLDSLDGPPSERAGRGGGSGARTQEAGRRSGAAGAGAGVEAGVGPGAGAASGAEIRSEAGAASGAEIRSEAGAGASASGGVGVEVESPGGTRRSGKGPGRLTVEAQPLGDGSFLTLTATGGAPVRWSASPDAPWLVLSRTGGTLRPGESAAVRVLVDHAREPAAPWTARVRVDPALAVITLTGSPSRPPTPPPPATTQPETAPAPSPPAETHSPAPAPAPS</sequence>
<proteinExistence type="predicted"/>
<gene>
    <name evidence="2" type="ORF">GCM10009863_20590</name>
</gene>